<sequence length="165" mass="18381">MAVPAPALSLSCRSLPSLLPFLHLPPLLSSSSQLPTDTPIPSSLFYLPSSHPPPFYRPLLILESLPLLSFASTLIAFLSLFSIYPPSCFAFCALILHISLNVCPPPSLPLSRWKAGRCDWSPKLRSAVKAWEAAWQIQSLCRCWKFVLTGAPPDEIDFRWKFVFV</sequence>
<gene>
    <name evidence="1" type="ORF">E2C01_081644</name>
</gene>
<comment type="caution">
    <text evidence="1">The sequence shown here is derived from an EMBL/GenBank/DDBJ whole genome shotgun (WGS) entry which is preliminary data.</text>
</comment>
<keyword evidence="2" id="KW-1185">Reference proteome</keyword>
<reference evidence="1 2" key="1">
    <citation type="submission" date="2019-05" db="EMBL/GenBank/DDBJ databases">
        <title>Another draft genome of Portunus trituberculatus and its Hox gene families provides insights of decapod evolution.</title>
        <authorList>
            <person name="Jeong J.-H."/>
            <person name="Song I."/>
            <person name="Kim S."/>
            <person name="Choi T."/>
            <person name="Kim D."/>
            <person name="Ryu S."/>
            <person name="Kim W."/>
        </authorList>
    </citation>
    <scope>NUCLEOTIDE SEQUENCE [LARGE SCALE GENOMIC DNA]</scope>
    <source>
        <tissue evidence="1">Muscle</tissue>
    </source>
</reference>
<dbReference type="Proteomes" id="UP000324222">
    <property type="component" value="Unassembled WGS sequence"/>
</dbReference>
<dbReference type="AlphaFoldDB" id="A0A5B7J1P6"/>
<evidence type="ECO:0000313" key="2">
    <source>
        <dbReference type="Proteomes" id="UP000324222"/>
    </source>
</evidence>
<protein>
    <submittedName>
        <fullName evidence="1">Uncharacterized protein</fullName>
    </submittedName>
</protein>
<dbReference type="EMBL" id="VSRR010072566">
    <property type="protein sequence ID" value="MPC86808.1"/>
    <property type="molecule type" value="Genomic_DNA"/>
</dbReference>
<proteinExistence type="predicted"/>
<accession>A0A5B7J1P6</accession>
<organism evidence="1 2">
    <name type="scientific">Portunus trituberculatus</name>
    <name type="common">Swimming crab</name>
    <name type="synonym">Neptunus trituberculatus</name>
    <dbReference type="NCBI Taxonomy" id="210409"/>
    <lineage>
        <taxon>Eukaryota</taxon>
        <taxon>Metazoa</taxon>
        <taxon>Ecdysozoa</taxon>
        <taxon>Arthropoda</taxon>
        <taxon>Crustacea</taxon>
        <taxon>Multicrustacea</taxon>
        <taxon>Malacostraca</taxon>
        <taxon>Eumalacostraca</taxon>
        <taxon>Eucarida</taxon>
        <taxon>Decapoda</taxon>
        <taxon>Pleocyemata</taxon>
        <taxon>Brachyura</taxon>
        <taxon>Eubrachyura</taxon>
        <taxon>Portunoidea</taxon>
        <taxon>Portunidae</taxon>
        <taxon>Portuninae</taxon>
        <taxon>Portunus</taxon>
    </lineage>
</organism>
<name>A0A5B7J1P6_PORTR</name>
<evidence type="ECO:0000313" key="1">
    <source>
        <dbReference type="EMBL" id="MPC86808.1"/>
    </source>
</evidence>